<dbReference type="EMBL" id="HACG01016157">
    <property type="protein sequence ID" value="CEK63022.1"/>
    <property type="molecule type" value="Transcribed_RNA"/>
</dbReference>
<dbReference type="AlphaFoldDB" id="A0A0B6Z3U6"/>
<dbReference type="InterPro" id="IPR036116">
    <property type="entry name" value="FN3_sf"/>
</dbReference>
<dbReference type="InterPro" id="IPR003961">
    <property type="entry name" value="FN3_dom"/>
</dbReference>
<organism evidence="1">
    <name type="scientific">Arion vulgaris</name>
    <dbReference type="NCBI Taxonomy" id="1028688"/>
    <lineage>
        <taxon>Eukaryota</taxon>
        <taxon>Metazoa</taxon>
        <taxon>Spiralia</taxon>
        <taxon>Lophotrochozoa</taxon>
        <taxon>Mollusca</taxon>
        <taxon>Gastropoda</taxon>
        <taxon>Heterobranchia</taxon>
        <taxon>Euthyneura</taxon>
        <taxon>Panpulmonata</taxon>
        <taxon>Eupulmonata</taxon>
        <taxon>Stylommatophora</taxon>
        <taxon>Helicina</taxon>
        <taxon>Arionoidea</taxon>
        <taxon>Arionidae</taxon>
        <taxon>Arion</taxon>
    </lineage>
</organism>
<name>A0A0B6Z3U6_9EUPU</name>
<dbReference type="CDD" id="cd00063">
    <property type="entry name" value="FN3"/>
    <property type="match status" value="1"/>
</dbReference>
<dbReference type="Gene3D" id="2.60.40.10">
    <property type="entry name" value="Immunoglobulins"/>
    <property type="match status" value="1"/>
</dbReference>
<sequence length="422" mass="47421">MYKNDFDFFWKTHLVTTSQGCHIPEETVLYWHTAKEEASSFPWTRREGSSRSHATAAAARDLLTQVRVSTRKNILTATLIQNYSPCSLCAEEFLKVINLAEEKRIKLDISITFVALNGIRRPSWIWRGMDNSIHKVTVNESNDNISALRRLQDVGVRLSTFNPDTWKFLFTFLGLGMPVESHGKFLGGKYLNVESRLDEDRFMETDFKQILKGLTITKANVSSSNTTLSLAWSPPDLAVGKVSEYKVVCRKVTVKNREDDDRSWRIQQIVDSIGVTVVIPGELTSFQLLDLEFDAFYDITVESFVKGLSTNTGRKLFRTGNRVPVPSLQTPTMARKLIISARPRTSSAASFSSVTPLLPEVRVKRSNSIQGPVRGTYSTSGQESGTIYPIDKMSHSIATLNGDSAHGETSRYKGRYFFTGSF</sequence>
<accession>A0A0B6Z3U6</accession>
<dbReference type="SUPFAM" id="SSF49265">
    <property type="entry name" value="Fibronectin type III"/>
    <property type="match status" value="1"/>
</dbReference>
<dbReference type="InterPro" id="IPR013783">
    <property type="entry name" value="Ig-like_fold"/>
</dbReference>
<proteinExistence type="predicted"/>
<reference evidence="1" key="1">
    <citation type="submission" date="2014-12" db="EMBL/GenBank/DDBJ databases">
        <title>Insight into the proteome of Arion vulgaris.</title>
        <authorList>
            <person name="Aradska J."/>
            <person name="Bulat T."/>
            <person name="Smidak R."/>
            <person name="Sarate P."/>
            <person name="Gangsoo J."/>
            <person name="Sialana F."/>
            <person name="Bilban M."/>
            <person name="Lubec G."/>
        </authorList>
    </citation>
    <scope>NUCLEOTIDE SEQUENCE</scope>
    <source>
        <tissue evidence="1">Skin</tissue>
    </source>
</reference>
<evidence type="ECO:0000313" key="1">
    <source>
        <dbReference type="EMBL" id="CEK63022.1"/>
    </source>
</evidence>
<dbReference type="Gene3D" id="3.40.140.10">
    <property type="entry name" value="Cytidine Deaminase, domain 2"/>
    <property type="match status" value="1"/>
</dbReference>
<protein>
    <submittedName>
        <fullName evidence="1">Uncharacterized protein</fullName>
    </submittedName>
</protein>
<gene>
    <name evidence="1" type="primary">ORF46852</name>
</gene>